<evidence type="ECO:0000256" key="1">
    <source>
        <dbReference type="ARBA" id="ARBA00004123"/>
    </source>
</evidence>
<dbReference type="Pfam" id="PF03859">
    <property type="entry name" value="CG-1"/>
    <property type="match status" value="1"/>
</dbReference>
<dbReference type="SUPFAM" id="SSF52540">
    <property type="entry name" value="P-loop containing nucleoside triphosphate hydrolases"/>
    <property type="match status" value="1"/>
</dbReference>
<dbReference type="GO" id="GO:0003712">
    <property type="term" value="F:transcription coregulator activity"/>
    <property type="evidence" value="ECO:0007669"/>
    <property type="project" value="TreeGrafter"/>
</dbReference>
<dbReference type="InterPro" id="IPR000048">
    <property type="entry name" value="IQ_motif_EF-hand-BS"/>
</dbReference>
<dbReference type="SMART" id="SM00015">
    <property type="entry name" value="IQ"/>
    <property type="match status" value="2"/>
</dbReference>
<evidence type="ECO:0000256" key="8">
    <source>
        <dbReference type="SAM" id="MobiDB-lite"/>
    </source>
</evidence>
<dbReference type="PROSITE" id="PS50096">
    <property type="entry name" value="IQ"/>
    <property type="match status" value="3"/>
</dbReference>
<dbReference type="InterPro" id="IPR002909">
    <property type="entry name" value="IPT_dom"/>
</dbReference>
<reference evidence="10 11" key="1">
    <citation type="submission" date="2020-10" db="EMBL/GenBank/DDBJ databases">
        <title>The Coptis chinensis genome and diversification of protoberbering-type alkaloids.</title>
        <authorList>
            <person name="Wang B."/>
            <person name="Shu S."/>
            <person name="Song C."/>
            <person name="Liu Y."/>
        </authorList>
    </citation>
    <scope>NUCLEOTIDE SEQUENCE [LARGE SCALE GENOMIC DNA]</scope>
    <source>
        <strain evidence="10">HL-2020</strain>
        <tissue evidence="10">Leaf</tissue>
    </source>
</reference>
<dbReference type="Proteomes" id="UP000631114">
    <property type="component" value="Unassembled WGS sequence"/>
</dbReference>
<evidence type="ECO:0000313" key="10">
    <source>
        <dbReference type="EMBL" id="KAF9619990.1"/>
    </source>
</evidence>
<dbReference type="InterPro" id="IPR027417">
    <property type="entry name" value="P-loop_NTPase"/>
</dbReference>
<gene>
    <name evidence="10" type="ORF">IFM89_010606</name>
</gene>
<accession>A0A835M5I7</accession>
<comment type="caution">
    <text evidence="10">The sequence shown here is derived from an EMBL/GenBank/DDBJ whole genome shotgun (WGS) entry which is preliminary data.</text>
</comment>
<dbReference type="InterPro" id="IPR014756">
    <property type="entry name" value="Ig_E-set"/>
</dbReference>
<dbReference type="InterPro" id="IPR002110">
    <property type="entry name" value="Ankyrin_rpt"/>
</dbReference>
<dbReference type="SMART" id="SM01076">
    <property type="entry name" value="CG-1"/>
    <property type="match status" value="1"/>
</dbReference>
<dbReference type="GO" id="GO:0003690">
    <property type="term" value="F:double-stranded DNA binding"/>
    <property type="evidence" value="ECO:0007669"/>
    <property type="project" value="TreeGrafter"/>
</dbReference>
<dbReference type="Pfam" id="PF01833">
    <property type="entry name" value="TIG"/>
    <property type="match status" value="1"/>
</dbReference>
<evidence type="ECO:0000256" key="2">
    <source>
        <dbReference type="ARBA" id="ARBA00008267"/>
    </source>
</evidence>
<keyword evidence="5" id="KW-0804">Transcription</keyword>
<dbReference type="PANTHER" id="PTHR23335:SF3">
    <property type="entry name" value="CALMODULIN-BINDING TRANSCRIPTION ACTIVATOR 5"/>
    <property type="match status" value="1"/>
</dbReference>
<keyword evidence="4" id="KW-0010">Activator</keyword>
<dbReference type="OrthoDB" id="407555at2759"/>
<dbReference type="Gene3D" id="1.20.5.190">
    <property type="match status" value="1"/>
</dbReference>
<evidence type="ECO:0000256" key="4">
    <source>
        <dbReference type="ARBA" id="ARBA00023159"/>
    </source>
</evidence>
<name>A0A835M5I7_9MAGN</name>
<evidence type="ECO:0000256" key="7">
    <source>
        <dbReference type="PROSITE-ProRule" id="PRU00023"/>
    </source>
</evidence>
<dbReference type="EMBL" id="JADFTS010000002">
    <property type="protein sequence ID" value="KAF9619990.1"/>
    <property type="molecule type" value="Genomic_DNA"/>
</dbReference>
<feature type="repeat" description="ANK" evidence="7">
    <location>
        <begin position="668"/>
        <end position="700"/>
    </location>
</feature>
<feature type="domain" description="CG-1" evidence="9">
    <location>
        <begin position="57"/>
        <end position="199"/>
    </location>
</feature>
<protein>
    <recommendedName>
        <fullName evidence="9">CG-1 domain-containing protein</fullName>
    </recommendedName>
</protein>
<dbReference type="Gene3D" id="1.25.40.20">
    <property type="entry name" value="Ankyrin repeat-containing domain"/>
    <property type="match status" value="1"/>
</dbReference>
<dbReference type="PROSITE" id="PS50088">
    <property type="entry name" value="ANK_REPEAT"/>
    <property type="match status" value="1"/>
</dbReference>
<dbReference type="InterPro" id="IPR005559">
    <property type="entry name" value="CG-1_dom"/>
</dbReference>
<dbReference type="CDD" id="cd00102">
    <property type="entry name" value="IPT"/>
    <property type="match status" value="1"/>
</dbReference>
<evidence type="ECO:0000256" key="6">
    <source>
        <dbReference type="ARBA" id="ARBA00023242"/>
    </source>
</evidence>
<proteinExistence type="inferred from homology"/>
<dbReference type="Pfam" id="PF12796">
    <property type="entry name" value="Ank_2"/>
    <property type="match status" value="1"/>
</dbReference>
<dbReference type="AlphaFoldDB" id="A0A835M5I7"/>
<feature type="region of interest" description="Disordered" evidence="8">
    <location>
        <begin position="403"/>
        <end position="422"/>
    </location>
</feature>
<dbReference type="GO" id="GO:0005634">
    <property type="term" value="C:nucleus"/>
    <property type="evidence" value="ECO:0007669"/>
    <property type="project" value="UniProtKB-SubCell"/>
</dbReference>
<dbReference type="GO" id="GO:0006357">
    <property type="term" value="P:regulation of transcription by RNA polymerase II"/>
    <property type="evidence" value="ECO:0007669"/>
    <property type="project" value="TreeGrafter"/>
</dbReference>
<evidence type="ECO:0000259" key="9">
    <source>
        <dbReference type="PROSITE" id="PS51437"/>
    </source>
</evidence>
<feature type="non-terminal residue" evidence="10">
    <location>
        <position position="1"/>
    </location>
</feature>
<dbReference type="InterPro" id="IPR013783">
    <property type="entry name" value="Ig-like_fold"/>
</dbReference>
<feature type="compositionally biased region" description="Polar residues" evidence="8">
    <location>
        <begin position="408"/>
        <end position="421"/>
    </location>
</feature>
<comment type="similarity">
    <text evidence="2">Belongs to the CAMTA family.</text>
</comment>
<dbReference type="PANTHER" id="PTHR23335">
    <property type="entry name" value="CALMODULIN-BINDING TRANSCRIPTION ACTIVATOR CAMTA"/>
    <property type="match status" value="1"/>
</dbReference>
<keyword evidence="3 7" id="KW-0040">ANK repeat</keyword>
<dbReference type="Pfam" id="PF00612">
    <property type="entry name" value="IQ"/>
    <property type="match status" value="1"/>
</dbReference>
<evidence type="ECO:0000313" key="11">
    <source>
        <dbReference type="Proteomes" id="UP000631114"/>
    </source>
</evidence>
<keyword evidence="11" id="KW-1185">Reference proteome</keyword>
<dbReference type="SUPFAM" id="SSF81296">
    <property type="entry name" value="E set domains"/>
    <property type="match status" value="1"/>
</dbReference>
<dbReference type="Gene3D" id="2.60.40.10">
    <property type="entry name" value="Immunoglobulins"/>
    <property type="match status" value="1"/>
</dbReference>
<organism evidence="10 11">
    <name type="scientific">Coptis chinensis</name>
    <dbReference type="NCBI Taxonomy" id="261450"/>
    <lineage>
        <taxon>Eukaryota</taxon>
        <taxon>Viridiplantae</taxon>
        <taxon>Streptophyta</taxon>
        <taxon>Embryophyta</taxon>
        <taxon>Tracheophyta</taxon>
        <taxon>Spermatophyta</taxon>
        <taxon>Magnoliopsida</taxon>
        <taxon>Ranunculales</taxon>
        <taxon>Ranunculaceae</taxon>
        <taxon>Coptidoideae</taxon>
        <taxon>Coptis</taxon>
    </lineage>
</organism>
<sequence length="879" mass="99347">IWSCLYKLVKKQKKNVGLRFITINLVSDQVFNMERSLAMRISGSEIHGFHTIEDLDFEKIMYEATTRWLRPNEILAILCNTNWFQVQAKPVYLPQSGTIVFYNRKMLRNFRKDGHNWMKKKDGKTVKEAHEYLKVGNEERIHVYYAHGQENPTFVRRCYYLLDKYVMPDHYVIFISLSLRKLENIVLVHYRETEEVYTTSLSFNDNLNWYINKSTHTKCLFRANFPDSITFKVDISGSGTSLTEKSTAFGSNTSAIDLEKTLHEINTLEWNDLVVSDNLDEIPASAKGYVPSDKHDQYETNDFARNGTFLGSSNMYGATSCLRNQIKLMAGNGSLDSELPTCSYSEETGDEMNSYAKEKHFEMLTAGMDESSYMVGNDGSQIQDSCGRWAKNMKTESPSSIDDLLAQSPVSTGQGSSTSTNLHHHLPPLQEQLFSVTDISPSWGFSTEETKVIVIGYFHGAHSHLANLYCVFGNTCVTAEKVQVGVFRCIAPPCSPGLVNLYLTIDGRMPISQVLTFEYRCTPTEEVASPEVKSDWREFQVQIRLARLLFSSGDILTILSVKISSNALKEAKKFATITSSIEKDWAYMVKAIQNDRVFFRQAKSSFLELMLRNTLQEWLLERVIGGYTITVCDHEGQGVIHLCAILDYTWAVYLYSCSGLSLDFRDVSGWTALHWASFCGREKMVATLLSSGADPSLVTDPSSEFPGGRTAADLASEKGYVGLAAYLAEKGLTTHFGHMSLSGNISGSLQNSTNNMAYPGMLSEEELCRKDMLKAYQTAADAAARIQTAFRENTLMLQTKAVQSANSESEARTIVSAMKIQHAFRNYGSRKKMGAALQIQHMFRTWKVRKDFINLRQQTIKIQAIFRGQQVRKEYRKIL</sequence>
<dbReference type="InterPro" id="IPR036770">
    <property type="entry name" value="Ankyrin_rpt-contain_sf"/>
</dbReference>
<keyword evidence="6" id="KW-0539">Nucleus</keyword>
<dbReference type="PROSITE" id="PS51437">
    <property type="entry name" value="CG_1"/>
    <property type="match status" value="1"/>
</dbReference>
<dbReference type="SMART" id="SM00248">
    <property type="entry name" value="ANK"/>
    <property type="match status" value="2"/>
</dbReference>
<comment type="subcellular location">
    <subcellularLocation>
        <location evidence="1">Nucleus</location>
    </subcellularLocation>
</comment>
<evidence type="ECO:0000256" key="5">
    <source>
        <dbReference type="ARBA" id="ARBA00023163"/>
    </source>
</evidence>
<dbReference type="SUPFAM" id="SSF48403">
    <property type="entry name" value="Ankyrin repeat"/>
    <property type="match status" value="1"/>
</dbReference>
<evidence type="ECO:0000256" key="3">
    <source>
        <dbReference type="ARBA" id="ARBA00023043"/>
    </source>
</evidence>
<dbReference type="PROSITE" id="PS50297">
    <property type="entry name" value="ANK_REP_REGION"/>
    <property type="match status" value="1"/>
</dbReference>